<dbReference type="InterPro" id="IPR050471">
    <property type="entry name" value="AB_hydrolase"/>
</dbReference>
<dbReference type="PANTHER" id="PTHR43433">
    <property type="entry name" value="HYDROLASE, ALPHA/BETA FOLD FAMILY PROTEIN"/>
    <property type="match status" value="1"/>
</dbReference>
<dbReference type="OrthoDB" id="8957634at2"/>
<dbReference type="Gene3D" id="3.40.50.1820">
    <property type="entry name" value="alpha/beta hydrolase"/>
    <property type="match status" value="1"/>
</dbReference>
<organism evidence="2 3">
    <name type="scientific">Nocardia panacis</name>
    <dbReference type="NCBI Taxonomy" id="2340916"/>
    <lineage>
        <taxon>Bacteria</taxon>
        <taxon>Bacillati</taxon>
        <taxon>Actinomycetota</taxon>
        <taxon>Actinomycetes</taxon>
        <taxon>Mycobacteriales</taxon>
        <taxon>Nocardiaceae</taxon>
        <taxon>Nocardia</taxon>
    </lineage>
</organism>
<evidence type="ECO:0000313" key="2">
    <source>
        <dbReference type="EMBL" id="RJO78417.1"/>
    </source>
</evidence>
<keyword evidence="3" id="KW-1185">Reference proteome</keyword>
<evidence type="ECO:0000313" key="3">
    <source>
        <dbReference type="Proteomes" id="UP000266677"/>
    </source>
</evidence>
<dbReference type="Pfam" id="PF00561">
    <property type="entry name" value="Abhydrolase_1"/>
    <property type="match status" value="1"/>
</dbReference>
<dbReference type="EMBL" id="QZFU01000013">
    <property type="protein sequence ID" value="RJO78417.1"/>
    <property type="molecule type" value="Genomic_DNA"/>
</dbReference>
<name>A0A3A4KMR1_9NOCA</name>
<dbReference type="InterPro" id="IPR000073">
    <property type="entry name" value="AB_hydrolase_1"/>
</dbReference>
<dbReference type="AlphaFoldDB" id="A0A3A4KMR1"/>
<dbReference type="SUPFAM" id="SSF53474">
    <property type="entry name" value="alpha/beta-Hydrolases"/>
    <property type="match status" value="1"/>
</dbReference>
<dbReference type="GO" id="GO:0004806">
    <property type="term" value="F:triacylglycerol lipase activity"/>
    <property type="evidence" value="ECO:0007669"/>
    <property type="project" value="TreeGrafter"/>
</dbReference>
<dbReference type="InterPro" id="IPR029058">
    <property type="entry name" value="AB_hydrolase_fold"/>
</dbReference>
<sequence>MSSRIVRRADLDLWSESLGDPTDPALLLLAGDTACSRSWPEPLVQRFVAAGHRVIRFDHRDTGRSTWREFSEHPYTFDDMAADAVAVLDDWQVERAHVVGFGMGGGIAQLLALDHGARVRTLILSNCFALGVDFFANWERALTGEPTPDGLPTPDRRLVELLTGPAYSEEGIRRMLAGDFYDEAELRDAASIARAHAGRPDTRPAHPHSEVRVGLDGRGPHLPAITTPTLVIQGARDPINPPPHGRRLADRIPGARLVEIDGMGHSLPAAVHRDFAAAILEHTGGDHPRRPPSRT</sequence>
<gene>
    <name evidence="2" type="ORF">D5S18_05870</name>
</gene>
<dbReference type="RefSeq" id="WP_120038776.1">
    <property type="nucleotide sequence ID" value="NZ_QZFU01000013.1"/>
</dbReference>
<comment type="caution">
    <text evidence="2">The sequence shown here is derived from an EMBL/GenBank/DDBJ whole genome shotgun (WGS) entry which is preliminary data.</text>
</comment>
<evidence type="ECO:0000259" key="1">
    <source>
        <dbReference type="Pfam" id="PF00561"/>
    </source>
</evidence>
<dbReference type="GO" id="GO:0046503">
    <property type="term" value="P:glycerolipid catabolic process"/>
    <property type="evidence" value="ECO:0007669"/>
    <property type="project" value="TreeGrafter"/>
</dbReference>
<dbReference type="Proteomes" id="UP000266677">
    <property type="component" value="Unassembled WGS sequence"/>
</dbReference>
<proteinExistence type="predicted"/>
<accession>A0A3A4KMR1</accession>
<protein>
    <submittedName>
        <fullName evidence="2">Alpha/beta hydrolase</fullName>
    </submittedName>
</protein>
<reference evidence="2 3" key="1">
    <citation type="submission" date="2018-09" db="EMBL/GenBank/DDBJ databases">
        <title>YIM PH21274 draft genome.</title>
        <authorList>
            <person name="Miao C."/>
        </authorList>
    </citation>
    <scope>NUCLEOTIDE SEQUENCE [LARGE SCALE GENOMIC DNA]</scope>
    <source>
        <strain evidence="2 3">YIM PH 21724</strain>
    </source>
</reference>
<dbReference type="PANTHER" id="PTHR43433:SF5">
    <property type="entry name" value="AB HYDROLASE-1 DOMAIN-CONTAINING PROTEIN"/>
    <property type="match status" value="1"/>
</dbReference>
<keyword evidence="2" id="KW-0378">Hydrolase</keyword>
<feature type="domain" description="AB hydrolase-1" evidence="1">
    <location>
        <begin position="24"/>
        <end position="266"/>
    </location>
</feature>